<dbReference type="Proteomes" id="UP000242231">
    <property type="component" value="Unassembled WGS sequence"/>
</dbReference>
<dbReference type="GO" id="GO:0000030">
    <property type="term" value="F:mannosyltransferase activity"/>
    <property type="evidence" value="ECO:0007669"/>
    <property type="project" value="TreeGrafter"/>
</dbReference>
<feature type="repeat" description="TPR" evidence="1">
    <location>
        <begin position="147"/>
        <end position="180"/>
    </location>
</feature>
<dbReference type="Pfam" id="PF14559">
    <property type="entry name" value="TPR_19"/>
    <property type="match status" value="1"/>
</dbReference>
<dbReference type="InterPro" id="IPR011990">
    <property type="entry name" value="TPR-like_helical_dom_sf"/>
</dbReference>
<dbReference type="InterPro" id="IPR019734">
    <property type="entry name" value="TPR_rpt"/>
</dbReference>
<dbReference type="NCBIfam" id="TIGR02521">
    <property type="entry name" value="type_IV_pilW"/>
    <property type="match status" value="1"/>
</dbReference>
<feature type="repeat" description="TPR" evidence="1">
    <location>
        <begin position="77"/>
        <end position="110"/>
    </location>
</feature>
<dbReference type="EMBL" id="MPZM01000004">
    <property type="protein sequence ID" value="PPL17827.1"/>
    <property type="molecule type" value="Genomic_DNA"/>
</dbReference>
<dbReference type="SMART" id="SM00028">
    <property type="entry name" value="TPR"/>
    <property type="match status" value="4"/>
</dbReference>
<reference evidence="3" key="1">
    <citation type="submission" date="2016-11" db="EMBL/GenBank/DDBJ databases">
        <authorList>
            <person name="Sisinthy S."/>
            <person name="Ara S."/>
            <person name="Gundlapally S.R."/>
        </authorList>
    </citation>
    <scope>NUCLEOTIDE SEQUENCE [LARGE SCALE GENOMIC DNA]</scope>
    <source>
        <strain evidence="3">V1-41</strain>
    </source>
</reference>
<dbReference type="Gene3D" id="1.25.40.10">
    <property type="entry name" value="Tetratricopeptide repeat domain"/>
    <property type="match status" value="1"/>
</dbReference>
<dbReference type="SUPFAM" id="SSF48452">
    <property type="entry name" value="TPR-like"/>
    <property type="match status" value="1"/>
</dbReference>
<sequence length="259" mass="28986">MQTLTLLPALLMGAILSGCVHETTYLSDGRQSREVMFKPSEAALTRMNLGLAYLRRGDAEQAKFNLDRALAQDPRSADVHLARAWFYQSVSDFEQAENSYRQVMRLDPNHGDGLNNYGVFLCGRERFDEADAMFRRAIVSSGYVQVADSYENAAMCAIRHGKSEVALDYFRRALEYSPNRSKALLGAAELLAEQGDDGGALEYLARYRDEHQPNAQSLWLTVRTAEAQGSVAQARLAGAELVRLFPDSEQARRFLSNDY</sequence>
<proteinExistence type="predicted"/>
<organism evidence="2 3">
    <name type="scientific">Oceanisphaera arctica</name>
    <dbReference type="NCBI Taxonomy" id="641510"/>
    <lineage>
        <taxon>Bacteria</taxon>
        <taxon>Pseudomonadati</taxon>
        <taxon>Pseudomonadota</taxon>
        <taxon>Gammaproteobacteria</taxon>
        <taxon>Aeromonadales</taxon>
        <taxon>Aeromonadaceae</taxon>
        <taxon>Oceanisphaera</taxon>
    </lineage>
</organism>
<feature type="repeat" description="TPR" evidence="1">
    <location>
        <begin position="43"/>
        <end position="76"/>
    </location>
</feature>
<dbReference type="Pfam" id="PF13181">
    <property type="entry name" value="TPR_8"/>
    <property type="match status" value="2"/>
</dbReference>
<dbReference type="GO" id="GO:0035269">
    <property type="term" value="P:protein O-linked glycosylation via mannose"/>
    <property type="evidence" value="ECO:0007669"/>
    <property type="project" value="TreeGrafter"/>
</dbReference>
<dbReference type="AlphaFoldDB" id="A0A2P5TQ11"/>
<name>A0A2P5TQ11_9GAMM</name>
<protein>
    <submittedName>
        <fullName evidence="2">Type IV pilus biogenesis/stability protein PilW</fullName>
    </submittedName>
</protein>
<dbReference type="RefSeq" id="WP_181068162.1">
    <property type="nucleotide sequence ID" value="NZ_BMYB01000017.1"/>
</dbReference>
<evidence type="ECO:0000313" key="2">
    <source>
        <dbReference type="EMBL" id="PPL17827.1"/>
    </source>
</evidence>
<dbReference type="InterPro" id="IPR013360">
    <property type="entry name" value="Pilus_4_PilW"/>
</dbReference>
<keyword evidence="3" id="KW-1185">Reference proteome</keyword>
<dbReference type="PROSITE" id="PS50005">
    <property type="entry name" value="TPR"/>
    <property type="match status" value="3"/>
</dbReference>
<evidence type="ECO:0000313" key="3">
    <source>
        <dbReference type="Proteomes" id="UP000242231"/>
    </source>
</evidence>
<accession>A0A2P5TQ11</accession>
<dbReference type="PANTHER" id="PTHR44395">
    <property type="match status" value="1"/>
</dbReference>
<gene>
    <name evidence="2" type="ORF">UN63_02960</name>
</gene>
<comment type="caution">
    <text evidence="2">The sequence shown here is derived from an EMBL/GenBank/DDBJ whole genome shotgun (WGS) entry which is preliminary data.</text>
</comment>
<dbReference type="PANTHER" id="PTHR44395:SF1">
    <property type="entry name" value="PROTEIN O-MANNOSYL-TRANSFERASE TMTC3"/>
    <property type="match status" value="1"/>
</dbReference>
<keyword evidence="1" id="KW-0802">TPR repeat</keyword>
<evidence type="ECO:0000256" key="1">
    <source>
        <dbReference type="PROSITE-ProRule" id="PRU00339"/>
    </source>
</evidence>